<dbReference type="Proteomes" id="UP001559025">
    <property type="component" value="Unassembled WGS sequence"/>
</dbReference>
<keyword evidence="2" id="KW-1185">Reference proteome</keyword>
<dbReference type="RefSeq" id="WP_173190168.1">
    <property type="nucleotide sequence ID" value="NZ_JABETK010000002.1"/>
</dbReference>
<proteinExistence type="predicted"/>
<comment type="caution">
    <text evidence="1">The sequence shown here is derived from an EMBL/GenBank/DDBJ whole genome shotgun (WGS) entry which is preliminary data.</text>
</comment>
<name>A0ABV3WRU5_9HYPH</name>
<sequence length="129" mass="13567">MNMSVAETTPPPLQPPPPPAVIASLEAVEIELELGRKEIGEEQYETTIRETVEAVGGVLLFQMKIEKEGVGHWVAAIALESAEGREIAIIDLPCSGESASVIPASESDLPIARIAAAYASLADCWATAA</sequence>
<reference evidence="1 2" key="1">
    <citation type="submission" date="2024-01" db="EMBL/GenBank/DDBJ databases">
        <title>New evidence supports the origin of RcGTA from prophage.</title>
        <authorList>
            <person name="Xu Y."/>
            <person name="Liu B."/>
            <person name="Chen F."/>
        </authorList>
    </citation>
    <scope>NUCLEOTIDE SEQUENCE [LARGE SCALE GENOMIC DNA]</scope>
    <source>
        <strain evidence="1 2">CBW1107-2</strain>
    </source>
</reference>
<evidence type="ECO:0000313" key="1">
    <source>
        <dbReference type="EMBL" id="MEX4007381.1"/>
    </source>
</evidence>
<gene>
    <name evidence="1" type="ORF">V1479_08695</name>
</gene>
<organism evidence="1 2">
    <name type="scientific">Neoaquamicrobium sediminum</name>
    <dbReference type="NCBI Taxonomy" id="1849104"/>
    <lineage>
        <taxon>Bacteria</taxon>
        <taxon>Pseudomonadati</taxon>
        <taxon>Pseudomonadota</taxon>
        <taxon>Alphaproteobacteria</taxon>
        <taxon>Hyphomicrobiales</taxon>
        <taxon>Phyllobacteriaceae</taxon>
        <taxon>Neoaquamicrobium</taxon>
    </lineage>
</organism>
<accession>A0ABV3WRU5</accession>
<evidence type="ECO:0000313" key="2">
    <source>
        <dbReference type="Proteomes" id="UP001559025"/>
    </source>
</evidence>
<dbReference type="EMBL" id="JAZHFV010000002">
    <property type="protein sequence ID" value="MEX4007381.1"/>
    <property type="molecule type" value="Genomic_DNA"/>
</dbReference>
<protein>
    <submittedName>
        <fullName evidence="1">Uncharacterized protein</fullName>
    </submittedName>
</protein>